<gene>
    <name evidence="2" type="ORF">AFR_22195</name>
</gene>
<dbReference type="PANTHER" id="PTHR23026:SF123">
    <property type="entry name" value="NAD(P)H NITROREDUCTASE RV3131-RELATED"/>
    <property type="match status" value="1"/>
</dbReference>
<dbReference type="PATRIC" id="fig|1246995.3.peg.4499"/>
<dbReference type="NCBIfam" id="NF047509">
    <property type="entry name" value="Rv3131_FMN_oxido"/>
    <property type="match status" value="1"/>
</dbReference>
<dbReference type="AlphaFoldDB" id="U5W0Q8"/>
<dbReference type="InterPro" id="IPR050627">
    <property type="entry name" value="Nitroreductase/BluB"/>
</dbReference>
<name>U5W0Q8_9ACTN</name>
<proteinExistence type="predicted"/>
<evidence type="ECO:0000256" key="1">
    <source>
        <dbReference type="SAM" id="MobiDB-lite"/>
    </source>
</evidence>
<dbReference type="HOGENOM" id="CLU_051479_1_0_11"/>
<dbReference type="PANTHER" id="PTHR23026">
    <property type="entry name" value="NADPH NITROREDUCTASE"/>
    <property type="match status" value="1"/>
</dbReference>
<dbReference type="KEGG" id="afs:AFR_22195"/>
<dbReference type="InterPro" id="IPR000415">
    <property type="entry name" value="Nitroreductase-like"/>
</dbReference>
<dbReference type="Proteomes" id="UP000017746">
    <property type="component" value="Chromosome"/>
</dbReference>
<accession>U5W0Q8</accession>
<reference evidence="2 3" key="1">
    <citation type="journal article" date="2014" name="J. Biotechnol.">
        <title>Complete genome sequence of the actinobacterium Actinoplanes friuliensis HAG 010964, producer of the lipopeptide antibiotic friulimycin.</title>
        <authorList>
            <person name="Ruckert C."/>
            <person name="Szczepanowski R."/>
            <person name="Albersmeier A."/>
            <person name="Goesmann A."/>
            <person name="Fischer N."/>
            <person name="Steinkamper A."/>
            <person name="Puhler A."/>
            <person name="Biener R."/>
            <person name="Schwartz D."/>
            <person name="Kalinowski J."/>
        </authorList>
    </citation>
    <scope>NUCLEOTIDE SEQUENCE [LARGE SCALE GENOMIC DNA]</scope>
    <source>
        <strain evidence="2 3">DSM 7358</strain>
    </source>
</reference>
<dbReference type="SUPFAM" id="SSF55469">
    <property type="entry name" value="FMN-dependent nitroreductase-like"/>
    <property type="match status" value="2"/>
</dbReference>
<dbReference type="OrthoDB" id="8156917at2"/>
<evidence type="ECO:0000313" key="2">
    <source>
        <dbReference type="EMBL" id="AGZ42709.1"/>
    </source>
</evidence>
<keyword evidence="3" id="KW-1185">Reference proteome</keyword>
<sequence length="320" mass="33928">MITPSEALEAAALAALHAPSVYNTQPWRWRISGDTMTLHADHRRELAVADPDGRLLLLSCGAALQHARTALAAAGWQAAVERMPEPGVLARLTFTGEKPADPRAQRLAAAIVVRHTDRRAYAARPVPEPLLDGLRRIVEAEGAYLHVVRRDQVPLLAVAAEAAGNTELADPAYREELRQWTSRPAAAGDGVPATTAVRQELRRVPVRDFAPDGDAGLSAGDGHDTGSAYVVVFGSGDRPLNLLCGGEAMSALLLAATADGLATAPLSDTIEVAWSRQLMRDLLSGVGEPYLAVRLGYPADDAEPGTAPRRAPADVIEFGD</sequence>
<evidence type="ECO:0000313" key="3">
    <source>
        <dbReference type="Proteomes" id="UP000017746"/>
    </source>
</evidence>
<dbReference type="STRING" id="1246995.AFR_22195"/>
<dbReference type="EMBL" id="CP006272">
    <property type="protein sequence ID" value="AGZ42709.1"/>
    <property type="molecule type" value="Genomic_DNA"/>
</dbReference>
<feature type="region of interest" description="Disordered" evidence="1">
    <location>
        <begin position="301"/>
        <end position="320"/>
    </location>
</feature>
<dbReference type="eggNOG" id="COG0778">
    <property type="taxonomic scope" value="Bacteria"/>
</dbReference>
<dbReference type="Gene3D" id="3.40.109.10">
    <property type="entry name" value="NADH Oxidase"/>
    <property type="match status" value="1"/>
</dbReference>
<organism evidence="2 3">
    <name type="scientific">Actinoplanes friuliensis DSM 7358</name>
    <dbReference type="NCBI Taxonomy" id="1246995"/>
    <lineage>
        <taxon>Bacteria</taxon>
        <taxon>Bacillati</taxon>
        <taxon>Actinomycetota</taxon>
        <taxon>Actinomycetes</taxon>
        <taxon>Micromonosporales</taxon>
        <taxon>Micromonosporaceae</taxon>
        <taxon>Actinoplanes</taxon>
    </lineage>
</organism>
<protein>
    <submittedName>
        <fullName evidence="2">Nitroreductase</fullName>
    </submittedName>
</protein>
<dbReference type="GO" id="GO:0016491">
    <property type="term" value="F:oxidoreductase activity"/>
    <property type="evidence" value="ECO:0007669"/>
    <property type="project" value="InterPro"/>
</dbReference>
<dbReference type="RefSeq" id="WP_023363080.1">
    <property type="nucleotide sequence ID" value="NC_022657.1"/>
</dbReference>